<dbReference type="InterPro" id="IPR050248">
    <property type="entry name" value="Polysacc_deacetylase_ArnD"/>
</dbReference>
<evidence type="ECO:0000259" key="1">
    <source>
        <dbReference type="PROSITE" id="PS51677"/>
    </source>
</evidence>
<dbReference type="SUPFAM" id="SSF88713">
    <property type="entry name" value="Glycoside hydrolase/deacetylase"/>
    <property type="match status" value="1"/>
</dbReference>
<accession>A0A918JME3</accession>
<reference evidence="2" key="2">
    <citation type="submission" date="2020-09" db="EMBL/GenBank/DDBJ databases">
        <authorList>
            <person name="Sun Q."/>
            <person name="Kim S."/>
        </authorList>
    </citation>
    <scope>NUCLEOTIDE SEQUENCE</scope>
    <source>
        <strain evidence="2">KCTC 22164</strain>
    </source>
</reference>
<protein>
    <recommendedName>
        <fullName evidence="1">NodB homology domain-containing protein</fullName>
    </recommendedName>
</protein>
<dbReference type="AlphaFoldDB" id="A0A918JME3"/>
<gene>
    <name evidence="2" type="ORF">GCM10007391_21030</name>
</gene>
<proteinExistence type="predicted"/>
<keyword evidence="3" id="KW-1185">Reference proteome</keyword>
<organism evidence="2 3">
    <name type="scientific">Alteromonas halophila</name>
    <dbReference type="NCBI Taxonomy" id="516698"/>
    <lineage>
        <taxon>Bacteria</taxon>
        <taxon>Pseudomonadati</taxon>
        <taxon>Pseudomonadota</taxon>
        <taxon>Gammaproteobacteria</taxon>
        <taxon>Alteromonadales</taxon>
        <taxon>Alteromonadaceae</taxon>
        <taxon>Alteromonas/Salinimonas group</taxon>
        <taxon>Alteromonas</taxon>
    </lineage>
</organism>
<comment type="caution">
    <text evidence="2">The sequence shown here is derived from an EMBL/GenBank/DDBJ whole genome shotgun (WGS) entry which is preliminary data.</text>
</comment>
<dbReference type="Pfam" id="PF01522">
    <property type="entry name" value="Polysacc_deac_1"/>
    <property type="match status" value="1"/>
</dbReference>
<dbReference type="EMBL" id="BMXP01000004">
    <property type="protein sequence ID" value="GGW87018.1"/>
    <property type="molecule type" value="Genomic_DNA"/>
</dbReference>
<dbReference type="PANTHER" id="PTHR10587">
    <property type="entry name" value="GLYCOSYL TRANSFERASE-RELATED"/>
    <property type="match status" value="1"/>
</dbReference>
<feature type="domain" description="NodB homology" evidence="1">
    <location>
        <begin position="28"/>
        <end position="206"/>
    </location>
</feature>
<dbReference type="CDD" id="cd10917">
    <property type="entry name" value="CE4_NodB_like_6s_7s"/>
    <property type="match status" value="1"/>
</dbReference>
<dbReference type="Proteomes" id="UP000631300">
    <property type="component" value="Unassembled WGS sequence"/>
</dbReference>
<reference evidence="2" key="1">
    <citation type="journal article" date="2014" name="Int. J. Syst. Evol. Microbiol.">
        <title>Complete genome sequence of Corynebacterium casei LMG S-19264T (=DSM 44701T), isolated from a smear-ripened cheese.</title>
        <authorList>
            <consortium name="US DOE Joint Genome Institute (JGI-PGF)"/>
            <person name="Walter F."/>
            <person name="Albersmeier A."/>
            <person name="Kalinowski J."/>
            <person name="Ruckert C."/>
        </authorList>
    </citation>
    <scope>NUCLEOTIDE SEQUENCE</scope>
    <source>
        <strain evidence="2">KCTC 22164</strain>
    </source>
</reference>
<name>A0A918JME3_9ALTE</name>
<dbReference type="GO" id="GO:0005975">
    <property type="term" value="P:carbohydrate metabolic process"/>
    <property type="evidence" value="ECO:0007669"/>
    <property type="project" value="InterPro"/>
</dbReference>
<dbReference type="PROSITE" id="PS51677">
    <property type="entry name" value="NODB"/>
    <property type="match status" value="1"/>
</dbReference>
<dbReference type="InterPro" id="IPR011330">
    <property type="entry name" value="Glyco_hydro/deAcase_b/a-brl"/>
</dbReference>
<dbReference type="RefSeq" id="WP_189406226.1">
    <property type="nucleotide sequence ID" value="NZ_BMXP01000004.1"/>
</dbReference>
<dbReference type="InterPro" id="IPR002509">
    <property type="entry name" value="NODB_dom"/>
</dbReference>
<dbReference type="Gene3D" id="3.20.20.370">
    <property type="entry name" value="Glycoside hydrolase/deacetylase"/>
    <property type="match status" value="1"/>
</dbReference>
<sequence length="212" mass="24379">MLSNFITRIRNAVLDRTLLEFTASAKNRSLYLTFDDGPSPEVTRKLLDTLDKYNAKATFFVIGREVEKYPDIAKQISEAGHTIGNHSFSHPPFGRLSPSQQDDEVEKAQRAIETHLNISSPLFRVPRGRWSVPMLLRMKKRKIRCIHWAVDSLDYDDKDAERITQRIIDNGIKPGQILLFHDDSPLCLEVMDLLLPKLITMNFNLAAMDYHQ</sequence>
<dbReference type="GO" id="GO:0016810">
    <property type="term" value="F:hydrolase activity, acting on carbon-nitrogen (but not peptide) bonds"/>
    <property type="evidence" value="ECO:0007669"/>
    <property type="project" value="InterPro"/>
</dbReference>
<evidence type="ECO:0000313" key="3">
    <source>
        <dbReference type="Proteomes" id="UP000631300"/>
    </source>
</evidence>
<evidence type="ECO:0000313" key="2">
    <source>
        <dbReference type="EMBL" id="GGW87018.1"/>
    </source>
</evidence>